<gene>
    <name evidence="1" type="ORF">Moror_4708</name>
</gene>
<protein>
    <submittedName>
        <fullName evidence="1">Uncharacterized protein</fullName>
    </submittedName>
</protein>
<keyword evidence="2" id="KW-1185">Reference proteome</keyword>
<dbReference type="AlphaFoldDB" id="V2XHE4"/>
<organism evidence="1 2">
    <name type="scientific">Moniliophthora roreri (strain MCA 2997)</name>
    <name type="common">Cocoa frosty pod rot fungus</name>
    <name type="synonym">Crinipellis roreri</name>
    <dbReference type="NCBI Taxonomy" id="1381753"/>
    <lineage>
        <taxon>Eukaryota</taxon>
        <taxon>Fungi</taxon>
        <taxon>Dikarya</taxon>
        <taxon>Basidiomycota</taxon>
        <taxon>Agaricomycotina</taxon>
        <taxon>Agaricomycetes</taxon>
        <taxon>Agaricomycetidae</taxon>
        <taxon>Agaricales</taxon>
        <taxon>Marasmiineae</taxon>
        <taxon>Marasmiaceae</taxon>
        <taxon>Moniliophthora</taxon>
    </lineage>
</organism>
<sequence>MQRRSYLANDEPLDALYKHFNVYNISSTFASGTSVPSSIDVPVRRDAHMPTHLLALYPSDMPSDNSQIPSPQPTLVPVDANLYNRGFRSEVIPVPPPGTLSPVPHSKTSSPHAVVTLPVVPLCVPNPSSVPLLLLYGMGLEANQHYLTTRLLPSQVIEEFPNAAEMAQVFAARVRDSSEYAERLDDETIFQRRIRFIQGLWQNILALGLRDVPIAEVVKTAWNVAAEARRLRTRYKSARGRWVD</sequence>
<accession>V2XHE4</accession>
<dbReference type="OrthoDB" id="2802364at2759"/>
<reference evidence="1 2" key="1">
    <citation type="journal article" date="2014" name="BMC Genomics">
        <title>Genome and secretome analysis of the hemibiotrophic fungal pathogen, Moniliophthora roreri, which causes frosty pod rot disease of cacao: mechanisms of the biotrophic and necrotrophic phases.</title>
        <authorList>
            <person name="Meinhardt L.W."/>
            <person name="Costa G.G.L."/>
            <person name="Thomazella D.P.T."/>
            <person name="Teixeira P.J.P.L."/>
            <person name="Carazzolle M.F."/>
            <person name="Schuster S.C."/>
            <person name="Carlson J.E."/>
            <person name="Guiltinan M.J."/>
            <person name="Mieczkowski P."/>
            <person name="Farmer A."/>
            <person name="Ramaraj T."/>
            <person name="Crozier J."/>
            <person name="Davis R.E."/>
            <person name="Shao J."/>
            <person name="Melnick R.L."/>
            <person name="Pereira G.A.G."/>
            <person name="Bailey B.A."/>
        </authorList>
    </citation>
    <scope>NUCLEOTIDE SEQUENCE [LARGE SCALE GENOMIC DNA]</scope>
    <source>
        <strain evidence="1 2">MCA 2997</strain>
    </source>
</reference>
<evidence type="ECO:0000313" key="1">
    <source>
        <dbReference type="EMBL" id="ESK92246.1"/>
    </source>
</evidence>
<dbReference type="KEGG" id="mrr:Moror_4708"/>
<comment type="caution">
    <text evidence="1">The sequence shown here is derived from an EMBL/GenBank/DDBJ whole genome shotgun (WGS) entry which is preliminary data.</text>
</comment>
<name>V2XHE4_MONRO</name>
<proteinExistence type="predicted"/>
<evidence type="ECO:0000313" key="2">
    <source>
        <dbReference type="Proteomes" id="UP000017559"/>
    </source>
</evidence>
<dbReference type="Proteomes" id="UP000017559">
    <property type="component" value="Unassembled WGS sequence"/>
</dbReference>
<dbReference type="EMBL" id="AWSO01000297">
    <property type="protein sequence ID" value="ESK92246.1"/>
    <property type="molecule type" value="Genomic_DNA"/>
</dbReference>
<dbReference type="HOGENOM" id="CLU_090069_0_0_1"/>